<dbReference type="RefSeq" id="WP_261969009.1">
    <property type="nucleotide sequence ID" value="NZ_JAHHZF010000006.1"/>
</dbReference>
<keyword evidence="3" id="KW-0238">DNA-binding</keyword>
<dbReference type="InterPro" id="IPR000835">
    <property type="entry name" value="HTH_MarR-typ"/>
</dbReference>
<dbReference type="AlphaFoldDB" id="A0A947GIW3"/>
<evidence type="ECO:0000259" key="2">
    <source>
        <dbReference type="Pfam" id="PF13463"/>
    </source>
</evidence>
<keyword evidence="4" id="KW-1185">Reference proteome</keyword>
<dbReference type="Pfam" id="PF13463">
    <property type="entry name" value="HTH_27"/>
    <property type="match status" value="1"/>
</dbReference>
<evidence type="ECO:0000313" key="3">
    <source>
        <dbReference type="EMBL" id="MBT9290404.1"/>
    </source>
</evidence>
<dbReference type="GO" id="GO:0003700">
    <property type="term" value="F:DNA-binding transcription factor activity"/>
    <property type="evidence" value="ECO:0007669"/>
    <property type="project" value="InterPro"/>
</dbReference>
<dbReference type="SUPFAM" id="SSF46785">
    <property type="entry name" value="Winged helix' DNA-binding domain"/>
    <property type="match status" value="1"/>
</dbReference>
<feature type="region of interest" description="Disordered" evidence="1">
    <location>
        <begin position="1"/>
        <end position="28"/>
    </location>
</feature>
<protein>
    <submittedName>
        <fullName evidence="3">Winged helix DNA-binding protein</fullName>
    </submittedName>
</protein>
<dbReference type="GO" id="GO:0003677">
    <property type="term" value="F:DNA binding"/>
    <property type="evidence" value="ECO:0007669"/>
    <property type="project" value="UniProtKB-KW"/>
</dbReference>
<evidence type="ECO:0000256" key="1">
    <source>
        <dbReference type="SAM" id="MobiDB-lite"/>
    </source>
</evidence>
<name>A0A947GIW3_9HYPH</name>
<comment type="caution">
    <text evidence="3">The sequence shown here is derived from an EMBL/GenBank/DDBJ whole genome shotgun (WGS) entry which is preliminary data.</text>
</comment>
<dbReference type="Proteomes" id="UP000766595">
    <property type="component" value="Unassembled WGS sequence"/>
</dbReference>
<dbReference type="InterPro" id="IPR014601">
    <property type="entry name" value="Trans_reg_MarR_HTH"/>
</dbReference>
<reference evidence="3 4" key="1">
    <citation type="submission" date="2021-06" db="EMBL/GenBank/DDBJ databases">
        <authorList>
            <person name="Grouzdev D.S."/>
            <person name="Koziaeva V."/>
        </authorList>
    </citation>
    <scope>NUCLEOTIDE SEQUENCE [LARGE SCALE GENOMIC DNA]</scope>
    <source>
        <strain evidence="3 4">22</strain>
    </source>
</reference>
<dbReference type="Gene3D" id="1.10.10.10">
    <property type="entry name" value="Winged helix-like DNA-binding domain superfamily/Winged helix DNA-binding domain"/>
    <property type="match status" value="1"/>
</dbReference>
<sequence>MAADDDRPDRNDTPLGGDAATPRGAADRARARHTAVGPIVSSGHLAAGAMPALSEIEFGMVMYIHAFNRWIVRCMAAAGVPDLSPLDVLVLHNVNHRAKAKTLSDICLVLNIEDTHTVAYALKKLERLKLVKSGRRGKEKLAAITPAGEAACRKYAEIREALLVDSVLSTGVEGAALSEVARRIRSLSGHYDQAARAAASL</sequence>
<evidence type="ECO:0000313" key="4">
    <source>
        <dbReference type="Proteomes" id="UP000766595"/>
    </source>
</evidence>
<dbReference type="PIRSF" id="PIRSF036158">
    <property type="entry name" value="UCP036158_MarR"/>
    <property type="match status" value="1"/>
</dbReference>
<organism evidence="3 4">
    <name type="scientific">Prosthecodimorpha staleyi</name>
    <dbReference type="NCBI Taxonomy" id="2840188"/>
    <lineage>
        <taxon>Bacteria</taxon>
        <taxon>Pseudomonadati</taxon>
        <taxon>Pseudomonadota</taxon>
        <taxon>Alphaproteobacteria</taxon>
        <taxon>Hyphomicrobiales</taxon>
        <taxon>Ancalomicrobiaceae</taxon>
        <taxon>Prosthecodimorpha</taxon>
    </lineage>
</organism>
<accession>A0A947GIW3</accession>
<gene>
    <name evidence="3" type="ORF">KL771_13120</name>
</gene>
<dbReference type="InterPro" id="IPR036388">
    <property type="entry name" value="WH-like_DNA-bd_sf"/>
</dbReference>
<dbReference type="EMBL" id="JAHHZF010000006">
    <property type="protein sequence ID" value="MBT9290404.1"/>
    <property type="molecule type" value="Genomic_DNA"/>
</dbReference>
<proteinExistence type="predicted"/>
<feature type="compositionally biased region" description="Basic and acidic residues" evidence="1">
    <location>
        <begin position="1"/>
        <end position="12"/>
    </location>
</feature>
<dbReference type="InterPro" id="IPR036390">
    <property type="entry name" value="WH_DNA-bd_sf"/>
</dbReference>
<feature type="domain" description="HTH marR-type" evidence="2">
    <location>
        <begin position="83"/>
        <end position="148"/>
    </location>
</feature>